<dbReference type="PROSITE" id="PS50977">
    <property type="entry name" value="HTH_TETR_2"/>
    <property type="match status" value="1"/>
</dbReference>
<evidence type="ECO:0000256" key="3">
    <source>
        <dbReference type="ARBA" id="ARBA00023125"/>
    </source>
</evidence>
<evidence type="ECO:0000256" key="6">
    <source>
        <dbReference type="SAM" id="MobiDB-lite"/>
    </source>
</evidence>
<comment type="caution">
    <text evidence="8">The sequence shown here is derived from an EMBL/GenBank/DDBJ whole genome shotgun (WGS) entry which is preliminary data.</text>
</comment>
<dbReference type="PATRIC" id="fig|1299321.3.peg.2535"/>
<proteinExistence type="predicted"/>
<evidence type="ECO:0000313" key="8">
    <source>
        <dbReference type="EMBL" id="EUA70260.1"/>
    </source>
</evidence>
<keyword evidence="4" id="KW-0804">Transcription</keyword>
<dbReference type="GO" id="GO:0003700">
    <property type="term" value="F:DNA-binding transcription factor activity"/>
    <property type="evidence" value="ECO:0007669"/>
    <property type="project" value="TreeGrafter"/>
</dbReference>
<dbReference type="GO" id="GO:0000976">
    <property type="term" value="F:transcription cis-regulatory region binding"/>
    <property type="evidence" value="ECO:0007669"/>
    <property type="project" value="TreeGrafter"/>
</dbReference>
<evidence type="ECO:0000256" key="4">
    <source>
        <dbReference type="ARBA" id="ARBA00023163"/>
    </source>
</evidence>
<dbReference type="Pfam" id="PF02909">
    <property type="entry name" value="TetR_C_1"/>
    <property type="match status" value="1"/>
</dbReference>
<protein>
    <submittedName>
        <fullName evidence="8">Bacterial regulatory s, tetR family protein</fullName>
    </submittedName>
</protein>
<sequence>MTQPPPGPSGHVTEVAGTGAEDNANRPITRAEILASALDIVDHQGIDALSMRRLAEALGRDPMALYRHVPNKAAVLDGVVEMVFEQLSLDTPATSWASALRKLGHDFRNLARAHPNVLPLLVTRPLATPLGMRPPGVLRHLEQVLALLTGAGFTGSDALHVYRALFGFLYGHVLTELQEIVERPEETDHVLRLGLHRLPIDQFPNLRELAPTWAVYDGEAELDRGLDILLSGLASRLGLPGDTHVPGPR</sequence>
<evidence type="ECO:0000256" key="5">
    <source>
        <dbReference type="PROSITE-ProRule" id="PRU00335"/>
    </source>
</evidence>
<dbReference type="SUPFAM" id="SSF46689">
    <property type="entry name" value="Homeodomain-like"/>
    <property type="match status" value="1"/>
</dbReference>
<name>X8DRX6_9MYCO</name>
<feature type="region of interest" description="Disordered" evidence="6">
    <location>
        <begin position="1"/>
        <end position="24"/>
    </location>
</feature>
<dbReference type="AlphaFoldDB" id="X8DRX6"/>
<dbReference type="InterPro" id="IPR003012">
    <property type="entry name" value="Tet_transcr_reg_TetR"/>
</dbReference>
<organism evidence="8 9">
    <name type="scientific">Mycobacteroides abscessus subsp. bolletii 1513</name>
    <dbReference type="NCBI Taxonomy" id="1299321"/>
    <lineage>
        <taxon>Bacteria</taxon>
        <taxon>Bacillati</taxon>
        <taxon>Actinomycetota</taxon>
        <taxon>Actinomycetes</taxon>
        <taxon>Mycobacteriales</taxon>
        <taxon>Mycobacteriaceae</taxon>
        <taxon>Mycobacteroides</taxon>
        <taxon>Mycobacteroides abscessus</taxon>
    </lineage>
</organism>
<gene>
    <name evidence="8" type="ORF">I540_2616</name>
</gene>
<dbReference type="Gene3D" id="1.10.10.60">
    <property type="entry name" value="Homeodomain-like"/>
    <property type="match status" value="1"/>
</dbReference>
<evidence type="ECO:0000259" key="7">
    <source>
        <dbReference type="PROSITE" id="PS50977"/>
    </source>
</evidence>
<evidence type="ECO:0000256" key="2">
    <source>
        <dbReference type="ARBA" id="ARBA00023015"/>
    </source>
</evidence>
<feature type="DNA-binding region" description="H-T-H motif" evidence="5">
    <location>
        <begin position="50"/>
        <end position="69"/>
    </location>
</feature>
<dbReference type="InterPro" id="IPR004111">
    <property type="entry name" value="Repressor_TetR_C"/>
</dbReference>
<dbReference type="InterPro" id="IPR001647">
    <property type="entry name" value="HTH_TetR"/>
</dbReference>
<evidence type="ECO:0000313" key="9">
    <source>
        <dbReference type="Proteomes" id="UP000023351"/>
    </source>
</evidence>
<dbReference type="PANTHER" id="PTHR30055">
    <property type="entry name" value="HTH-TYPE TRANSCRIPTIONAL REGULATOR RUTR"/>
    <property type="match status" value="1"/>
</dbReference>
<dbReference type="GO" id="GO:0045892">
    <property type="term" value="P:negative regulation of DNA-templated transcription"/>
    <property type="evidence" value="ECO:0007669"/>
    <property type="project" value="InterPro"/>
</dbReference>
<accession>X8DRX6</accession>
<dbReference type="EMBL" id="JAOJ01000002">
    <property type="protein sequence ID" value="EUA70260.1"/>
    <property type="molecule type" value="Genomic_DNA"/>
</dbReference>
<dbReference type="Pfam" id="PF00440">
    <property type="entry name" value="TetR_N"/>
    <property type="match status" value="1"/>
</dbReference>
<dbReference type="GO" id="GO:0046677">
    <property type="term" value="P:response to antibiotic"/>
    <property type="evidence" value="ECO:0007669"/>
    <property type="project" value="InterPro"/>
</dbReference>
<dbReference type="Proteomes" id="UP000023351">
    <property type="component" value="Unassembled WGS sequence"/>
</dbReference>
<dbReference type="Gene3D" id="1.10.357.10">
    <property type="entry name" value="Tetracycline Repressor, domain 2"/>
    <property type="match status" value="1"/>
</dbReference>
<dbReference type="InterPro" id="IPR009057">
    <property type="entry name" value="Homeodomain-like_sf"/>
</dbReference>
<keyword evidence="1" id="KW-0678">Repressor</keyword>
<keyword evidence="3 5" id="KW-0238">DNA-binding</keyword>
<dbReference type="SUPFAM" id="SSF48498">
    <property type="entry name" value="Tetracyclin repressor-like, C-terminal domain"/>
    <property type="match status" value="1"/>
</dbReference>
<feature type="domain" description="HTH tetR-type" evidence="7">
    <location>
        <begin position="27"/>
        <end position="87"/>
    </location>
</feature>
<evidence type="ECO:0000256" key="1">
    <source>
        <dbReference type="ARBA" id="ARBA00022491"/>
    </source>
</evidence>
<dbReference type="InterPro" id="IPR050109">
    <property type="entry name" value="HTH-type_TetR-like_transc_reg"/>
</dbReference>
<dbReference type="PANTHER" id="PTHR30055:SF151">
    <property type="entry name" value="TRANSCRIPTIONAL REGULATORY PROTEIN"/>
    <property type="match status" value="1"/>
</dbReference>
<dbReference type="InterPro" id="IPR036271">
    <property type="entry name" value="Tet_transcr_reg_TetR-rel_C_sf"/>
</dbReference>
<keyword evidence="2" id="KW-0805">Transcription regulation</keyword>
<dbReference type="PRINTS" id="PR00400">
    <property type="entry name" value="TETREPRESSOR"/>
</dbReference>
<reference evidence="8 9" key="1">
    <citation type="submission" date="2013-12" db="EMBL/GenBank/DDBJ databases">
        <authorList>
            <person name="Zelazny A."/>
            <person name="Olivier K."/>
            <person name="Holland S."/>
            <person name="Lenaerts A."/>
            <person name="Ordway D."/>
            <person name="DeGroote M.A."/>
            <person name="Parker T."/>
            <person name="Sizemore C."/>
            <person name="Tallon L.J."/>
            <person name="Sadzewicz L.K."/>
            <person name="Sengamalay N."/>
            <person name="Fraser C.M."/>
            <person name="Hine E."/>
            <person name="Shefchek K.A."/>
            <person name="Das S.P."/>
            <person name="Tettelin H."/>
        </authorList>
    </citation>
    <scope>NUCLEOTIDE SEQUENCE [LARGE SCALE GENOMIC DNA]</scope>
    <source>
        <strain evidence="8 9">1513</strain>
    </source>
</reference>